<dbReference type="GO" id="GO:0004725">
    <property type="term" value="F:protein tyrosine phosphatase activity"/>
    <property type="evidence" value="ECO:0007669"/>
    <property type="project" value="UniProtKB-EC"/>
</dbReference>
<evidence type="ECO:0000259" key="15">
    <source>
        <dbReference type="PROSITE" id="PS50054"/>
    </source>
</evidence>
<evidence type="ECO:0000256" key="10">
    <source>
        <dbReference type="ARBA" id="ARBA00023288"/>
    </source>
</evidence>
<dbReference type="FunFam" id="3.90.190.10:FF:000052">
    <property type="entry name" value="Dual specificity phosphatase 15"/>
    <property type="match status" value="1"/>
</dbReference>
<dbReference type="EC" id="3.1.3.48" evidence="3"/>
<name>A0A915JEU3_ROMCU</name>
<evidence type="ECO:0000256" key="2">
    <source>
        <dbReference type="ARBA" id="ARBA00008601"/>
    </source>
</evidence>
<evidence type="ECO:0000256" key="12">
    <source>
        <dbReference type="ARBA" id="ARBA00048336"/>
    </source>
</evidence>
<keyword evidence="8" id="KW-0904">Protein phosphatase</keyword>
<dbReference type="PROSITE" id="PS50056">
    <property type="entry name" value="TYR_PHOSPHATASE_2"/>
    <property type="match status" value="1"/>
</dbReference>
<dbReference type="SMART" id="SM00195">
    <property type="entry name" value="DSPc"/>
    <property type="match status" value="1"/>
</dbReference>
<dbReference type="InterPro" id="IPR000387">
    <property type="entry name" value="Tyr_Pase_dom"/>
</dbReference>
<dbReference type="SUPFAM" id="SSF52799">
    <property type="entry name" value="(Phosphotyrosine protein) phosphatases II"/>
    <property type="match status" value="1"/>
</dbReference>
<evidence type="ECO:0000256" key="5">
    <source>
        <dbReference type="ARBA" id="ARBA00022475"/>
    </source>
</evidence>
<evidence type="ECO:0000256" key="6">
    <source>
        <dbReference type="ARBA" id="ARBA00022707"/>
    </source>
</evidence>
<evidence type="ECO:0000256" key="9">
    <source>
        <dbReference type="ARBA" id="ARBA00023136"/>
    </source>
</evidence>
<accession>A0A915JEU3</accession>
<keyword evidence="6" id="KW-0519">Myristate</keyword>
<comment type="similarity">
    <text evidence="2">Belongs to the protein-tyrosine phosphatase family. Non-receptor class dual specificity subfamily.</text>
</comment>
<feature type="domain" description="Tyrosine-protein phosphatase" evidence="15">
    <location>
        <begin position="1"/>
        <end position="140"/>
    </location>
</feature>
<evidence type="ECO:0000259" key="16">
    <source>
        <dbReference type="PROSITE" id="PS50056"/>
    </source>
</evidence>
<comment type="catalytic activity">
    <reaction evidence="12">
        <text>O-phospho-L-threonyl-[protein] + H2O = L-threonyl-[protein] + phosphate</text>
        <dbReference type="Rhea" id="RHEA:47004"/>
        <dbReference type="Rhea" id="RHEA-COMP:11060"/>
        <dbReference type="Rhea" id="RHEA-COMP:11605"/>
        <dbReference type="ChEBI" id="CHEBI:15377"/>
        <dbReference type="ChEBI" id="CHEBI:30013"/>
        <dbReference type="ChEBI" id="CHEBI:43474"/>
        <dbReference type="ChEBI" id="CHEBI:61977"/>
        <dbReference type="EC" id="3.1.3.16"/>
    </reaction>
</comment>
<dbReference type="InterPro" id="IPR029021">
    <property type="entry name" value="Prot-tyrosine_phosphatase-like"/>
</dbReference>
<dbReference type="GO" id="GO:0005829">
    <property type="term" value="C:cytosol"/>
    <property type="evidence" value="ECO:0007669"/>
    <property type="project" value="TreeGrafter"/>
</dbReference>
<dbReference type="PANTHER" id="PTHR45948">
    <property type="entry name" value="DUAL SPECIFICITY PROTEIN PHOSPHATASE DDB_G0269404-RELATED"/>
    <property type="match status" value="1"/>
</dbReference>
<dbReference type="PROSITE" id="PS50054">
    <property type="entry name" value="TYR_PHOSPHATASE_DUAL"/>
    <property type="match status" value="1"/>
</dbReference>
<evidence type="ECO:0000256" key="8">
    <source>
        <dbReference type="ARBA" id="ARBA00022912"/>
    </source>
</evidence>
<keyword evidence="17" id="KW-1185">Reference proteome</keyword>
<dbReference type="AlphaFoldDB" id="A0A915JEU3"/>
<feature type="domain" description="Tyrosine specific protein phosphatases" evidence="16">
    <location>
        <begin position="60"/>
        <end position="118"/>
    </location>
</feature>
<proteinExistence type="inferred from homology"/>
<dbReference type="WBParaSite" id="nRc.2.0.1.t25040-RA">
    <property type="protein sequence ID" value="nRc.2.0.1.t25040-RA"/>
    <property type="gene ID" value="nRc.2.0.1.g25040"/>
</dbReference>
<evidence type="ECO:0000256" key="13">
    <source>
        <dbReference type="ARBA" id="ARBA00051722"/>
    </source>
</evidence>
<dbReference type="Pfam" id="PF00782">
    <property type="entry name" value="DSPc"/>
    <property type="match status" value="1"/>
</dbReference>
<comment type="subcellular location">
    <subcellularLocation>
        <location evidence="1">Cell membrane</location>
        <topology evidence="1">Lipid-anchor</topology>
        <orientation evidence="1">Cytoplasmic side</orientation>
    </subcellularLocation>
</comment>
<reference evidence="18" key="1">
    <citation type="submission" date="2022-11" db="UniProtKB">
        <authorList>
            <consortium name="WormBaseParasite"/>
        </authorList>
    </citation>
    <scope>IDENTIFICATION</scope>
</reference>
<dbReference type="InterPro" id="IPR020422">
    <property type="entry name" value="TYR_PHOSPHATASE_DUAL_dom"/>
</dbReference>
<protein>
    <recommendedName>
        <fullName evidence="14">Dual specificity protein phosphatase 15</fullName>
        <ecNumber evidence="4">3.1.3.16</ecNumber>
        <ecNumber evidence="3">3.1.3.48</ecNumber>
    </recommendedName>
</protein>
<dbReference type="Proteomes" id="UP000887565">
    <property type="component" value="Unplaced"/>
</dbReference>
<evidence type="ECO:0000256" key="11">
    <source>
        <dbReference type="ARBA" id="ARBA00047761"/>
    </source>
</evidence>
<keyword evidence="7" id="KW-0378">Hydrolase</keyword>
<evidence type="ECO:0000313" key="18">
    <source>
        <dbReference type="WBParaSite" id="nRc.2.0.1.t25040-RA"/>
    </source>
</evidence>
<evidence type="ECO:0000313" key="17">
    <source>
        <dbReference type="Proteomes" id="UP000887565"/>
    </source>
</evidence>
<sequence>MHLILPGLYVGSMFDAKNQAKLDANQITHFVSVHDSTRPFDTRRLYLCIQASDTPRQDLKDYFPMVVEFIHEARSKGGNVLVHCFAGVSRSVTLTAAYLIVACDVGWSSALKAIQAVRTTADPNFGFKKQLSFFDFEDAEQQRKRLRAKEQTS</sequence>
<evidence type="ECO:0000256" key="4">
    <source>
        <dbReference type="ARBA" id="ARBA00013081"/>
    </source>
</evidence>
<dbReference type="GO" id="GO:0005886">
    <property type="term" value="C:plasma membrane"/>
    <property type="evidence" value="ECO:0007669"/>
    <property type="project" value="UniProtKB-SubCell"/>
</dbReference>
<evidence type="ECO:0000256" key="3">
    <source>
        <dbReference type="ARBA" id="ARBA00013064"/>
    </source>
</evidence>
<dbReference type="GO" id="GO:0007165">
    <property type="term" value="P:signal transduction"/>
    <property type="evidence" value="ECO:0007669"/>
    <property type="project" value="TreeGrafter"/>
</dbReference>
<comment type="catalytic activity">
    <reaction evidence="11">
        <text>O-phospho-L-seryl-[protein] + H2O = L-seryl-[protein] + phosphate</text>
        <dbReference type="Rhea" id="RHEA:20629"/>
        <dbReference type="Rhea" id="RHEA-COMP:9863"/>
        <dbReference type="Rhea" id="RHEA-COMP:11604"/>
        <dbReference type="ChEBI" id="CHEBI:15377"/>
        <dbReference type="ChEBI" id="CHEBI:29999"/>
        <dbReference type="ChEBI" id="CHEBI:43474"/>
        <dbReference type="ChEBI" id="CHEBI:83421"/>
        <dbReference type="EC" id="3.1.3.16"/>
    </reaction>
</comment>
<evidence type="ECO:0000256" key="14">
    <source>
        <dbReference type="ARBA" id="ARBA00068799"/>
    </source>
</evidence>
<evidence type="ECO:0000256" key="7">
    <source>
        <dbReference type="ARBA" id="ARBA00022801"/>
    </source>
</evidence>
<dbReference type="PANTHER" id="PTHR45948:SF2">
    <property type="entry name" value="DUAL SPECIFICITY PROTEIN PHOSPHATASE"/>
    <property type="match status" value="1"/>
</dbReference>
<comment type="catalytic activity">
    <reaction evidence="13">
        <text>O-phospho-L-tyrosyl-[protein] + H2O = L-tyrosyl-[protein] + phosphate</text>
        <dbReference type="Rhea" id="RHEA:10684"/>
        <dbReference type="Rhea" id="RHEA-COMP:10136"/>
        <dbReference type="Rhea" id="RHEA-COMP:20101"/>
        <dbReference type="ChEBI" id="CHEBI:15377"/>
        <dbReference type="ChEBI" id="CHEBI:43474"/>
        <dbReference type="ChEBI" id="CHEBI:46858"/>
        <dbReference type="ChEBI" id="CHEBI:61978"/>
        <dbReference type="EC" id="3.1.3.48"/>
    </reaction>
</comment>
<dbReference type="PRINTS" id="PR01908">
    <property type="entry name" value="ADSPHPHTASE"/>
</dbReference>
<dbReference type="Gene3D" id="3.90.190.10">
    <property type="entry name" value="Protein tyrosine phosphatase superfamily"/>
    <property type="match status" value="1"/>
</dbReference>
<dbReference type="InterPro" id="IPR000340">
    <property type="entry name" value="Dual-sp_phosphatase_cat-dom"/>
</dbReference>
<keyword evidence="9" id="KW-0472">Membrane</keyword>
<dbReference type="OMA" id="QGVKYLC"/>
<evidence type="ECO:0000256" key="1">
    <source>
        <dbReference type="ARBA" id="ARBA00004342"/>
    </source>
</evidence>
<keyword evidence="10" id="KW-0449">Lipoprotein</keyword>
<dbReference type="GO" id="GO:0004722">
    <property type="term" value="F:protein serine/threonine phosphatase activity"/>
    <property type="evidence" value="ECO:0007669"/>
    <property type="project" value="UniProtKB-EC"/>
</dbReference>
<keyword evidence="5" id="KW-1003">Cell membrane</keyword>
<organism evidence="17 18">
    <name type="scientific">Romanomermis culicivorax</name>
    <name type="common">Nematode worm</name>
    <dbReference type="NCBI Taxonomy" id="13658"/>
    <lineage>
        <taxon>Eukaryota</taxon>
        <taxon>Metazoa</taxon>
        <taxon>Ecdysozoa</taxon>
        <taxon>Nematoda</taxon>
        <taxon>Enoplea</taxon>
        <taxon>Dorylaimia</taxon>
        <taxon>Mermithida</taxon>
        <taxon>Mermithoidea</taxon>
        <taxon>Mermithidae</taxon>
        <taxon>Romanomermis</taxon>
    </lineage>
</organism>
<dbReference type="EC" id="3.1.3.16" evidence="4"/>